<keyword evidence="2" id="KW-1185">Reference proteome</keyword>
<evidence type="ECO:0000313" key="1">
    <source>
        <dbReference type="EMBL" id="CAI8051323.1"/>
    </source>
</evidence>
<dbReference type="AlphaFoldDB" id="A0AA35XAA4"/>
<dbReference type="Proteomes" id="UP001174909">
    <property type="component" value="Unassembled WGS sequence"/>
</dbReference>
<dbReference type="EMBL" id="CASHTH010003920">
    <property type="protein sequence ID" value="CAI8051323.1"/>
    <property type="molecule type" value="Genomic_DNA"/>
</dbReference>
<comment type="caution">
    <text evidence="1">The sequence shown here is derived from an EMBL/GenBank/DDBJ whole genome shotgun (WGS) entry which is preliminary data.</text>
</comment>
<proteinExistence type="predicted"/>
<sequence>MFVHSSCVHTTYTFGSQSPPVSCVVLYNTHTNIRRTLHTLSVGQFFKRTEEPIQLQIFPVFGFTTTHTIN</sequence>
<accession>A0AA35XAA4</accession>
<protein>
    <submittedName>
        <fullName evidence="1">Uncharacterized protein</fullName>
    </submittedName>
</protein>
<feature type="non-terminal residue" evidence="1">
    <location>
        <position position="70"/>
    </location>
</feature>
<reference evidence="1" key="1">
    <citation type="submission" date="2023-03" db="EMBL/GenBank/DDBJ databases">
        <authorList>
            <person name="Steffen K."/>
            <person name="Cardenas P."/>
        </authorList>
    </citation>
    <scope>NUCLEOTIDE SEQUENCE</scope>
</reference>
<gene>
    <name evidence="1" type="ORF">GBAR_LOCUS28107</name>
</gene>
<name>A0AA35XAA4_GEOBA</name>
<evidence type="ECO:0000313" key="2">
    <source>
        <dbReference type="Proteomes" id="UP001174909"/>
    </source>
</evidence>
<organism evidence="1 2">
    <name type="scientific">Geodia barretti</name>
    <name type="common">Barrett's horny sponge</name>
    <dbReference type="NCBI Taxonomy" id="519541"/>
    <lineage>
        <taxon>Eukaryota</taxon>
        <taxon>Metazoa</taxon>
        <taxon>Porifera</taxon>
        <taxon>Demospongiae</taxon>
        <taxon>Heteroscleromorpha</taxon>
        <taxon>Tetractinellida</taxon>
        <taxon>Astrophorina</taxon>
        <taxon>Geodiidae</taxon>
        <taxon>Geodia</taxon>
    </lineage>
</organism>